<reference evidence="2 3" key="1">
    <citation type="journal article" date="2019" name="Int. J. Syst. Evol. Microbiol.">
        <title>The Global Catalogue of Microorganisms (GCM) 10K type strain sequencing project: providing services to taxonomists for standard genome sequencing and annotation.</title>
        <authorList>
            <consortium name="The Broad Institute Genomics Platform"/>
            <consortium name="The Broad Institute Genome Sequencing Center for Infectious Disease"/>
            <person name="Wu L."/>
            <person name="Ma J."/>
        </authorList>
    </citation>
    <scope>NUCLEOTIDE SEQUENCE [LARGE SCALE GENOMIC DNA]</scope>
    <source>
        <strain evidence="2 3">JCM 16001</strain>
    </source>
</reference>
<dbReference type="Proteomes" id="UP001499851">
    <property type="component" value="Unassembled WGS sequence"/>
</dbReference>
<evidence type="ECO:0000259" key="1">
    <source>
        <dbReference type="PROSITE" id="PS51819"/>
    </source>
</evidence>
<evidence type="ECO:0000313" key="3">
    <source>
        <dbReference type="Proteomes" id="UP001499851"/>
    </source>
</evidence>
<dbReference type="InterPro" id="IPR037523">
    <property type="entry name" value="VOC_core"/>
</dbReference>
<proteinExistence type="predicted"/>
<accession>A0ABN2GH78</accession>
<dbReference type="CDD" id="cd07246">
    <property type="entry name" value="VOC_like"/>
    <property type="match status" value="1"/>
</dbReference>
<name>A0ABN2GH78_9ACTN</name>
<dbReference type="PROSITE" id="PS51819">
    <property type="entry name" value="VOC"/>
    <property type="match status" value="1"/>
</dbReference>
<keyword evidence="3" id="KW-1185">Reference proteome</keyword>
<gene>
    <name evidence="2" type="ORF">GCM10009830_16570</name>
</gene>
<dbReference type="PANTHER" id="PTHR34109">
    <property type="entry name" value="BNAUNNG04460D PROTEIN-RELATED"/>
    <property type="match status" value="1"/>
</dbReference>
<organism evidence="2 3">
    <name type="scientific">Glycomyces endophyticus</name>
    <dbReference type="NCBI Taxonomy" id="480996"/>
    <lineage>
        <taxon>Bacteria</taxon>
        <taxon>Bacillati</taxon>
        <taxon>Actinomycetota</taxon>
        <taxon>Actinomycetes</taxon>
        <taxon>Glycomycetales</taxon>
        <taxon>Glycomycetaceae</taxon>
        <taxon>Glycomyces</taxon>
    </lineage>
</organism>
<dbReference type="PANTHER" id="PTHR34109:SF1">
    <property type="entry name" value="VOC DOMAIN-CONTAINING PROTEIN"/>
    <property type="match status" value="1"/>
</dbReference>
<dbReference type="Pfam" id="PF00903">
    <property type="entry name" value="Glyoxalase"/>
    <property type="match status" value="1"/>
</dbReference>
<dbReference type="InterPro" id="IPR004360">
    <property type="entry name" value="Glyas_Fos-R_dOase_dom"/>
</dbReference>
<dbReference type="EMBL" id="BAAAQF010000005">
    <property type="protein sequence ID" value="GAA1671268.1"/>
    <property type="molecule type" value="Genomic_DNA"/>
</dbReference>
<dbReference type="RefSeq" id="WP_344484315.1">
    <property type="nucleotide sequence ID" value="NZ_BAAAQF010000005.1"/>
</dbReference>
<feature type="domain" description="VOC" evidence="1">
    <location>
        <begin position="10"/>
        <end position="127"/>
    </location>
</feature>
<dbReference type="Gene3D" id="3.30.720.120">
    <property type="match status" value="1"/>
</dbReference>
<sequence>MTTVHFQPEGYTTVTSWLVTEDTGKLLDFLTEVFDGVETDRVATEDGSIGHAEIRVGDTMLLAFDRRPDWPALPALLRIWVADPDATVEKAVKAGARVVTELSNAAWGDRGARIRDPFGNIWWIMSHIEDVSDEESWRRMNAPGFAEVMEDAQKTFDAEMTGREGRSSRPVNPE</sequence>
<dbReference type="Gene3D" id="3.30.720.110">
    <property type="match status" value="1"/>
</dbReference>
<comment type="caution">
    <text evidence="2">The sequence shown here is derived from an EMBL/GenBank/DDBJ whole genome shotgun (WGS) entry which is preliminary data.</text>
</comment>
<dbReference type="SUPFAM" id="SSF54593">
    <property type="entry name" value="Glyoxalase/Bleomycin resistance protein/Dihydroxybiphenyl dioxygenase"/>
    <property type="match status" value="1"/>
</dbReference>
<protein>
    <submittedName>
        <fullName evidence="2">VOC family protein</fullName>
    </submittedName>
</protein>
<dbReference type="InterPro" id="IPR029068">
    <property type="entry name" value="Glyas_Bleomycin-R_OHBP_Dase"/>
</dbReference>
<evidence type="ECO:0000313" key="2">
    <source>
        <dbReference type="EMBL" id="GAA1671268.1"/>
    </source>
</evidence>